<sequence>MSATYLFPPPPPPSVAVQGRTERFPVHRIYCVGRNYAEHAREMGHDPDREPPFFFSKPADAVFEPAAQGALPWPLATQDLHHEVEWVIALGAPLKQATPAQAAAAIWGHGVGIDLTKRDLQAVAKAGGKPWDVAKGFDHAAVIGALLPLQGELPTRGAITLSVNGQSRQQGDLAQLIWSVPELLARLSEFYALQPGDLVYTGTPAGVAALKPGDVVDCAIDGLPSLRLELAHV</sequence>
<keyword evidence="4" id="KW-1185">Reference proteome</keyword>
<dbReference type="PANTHER" id="PTHR11820">
    <property type="entry name" value="ACYLPYRUVASE"/>
    <property type="match status" value="1"/>
</dbReference>
<gene>
    <name evidence="3" type="ORF">I7X39_07470</name>
</gene>
<dbReference type="Pfam" id="PF01557">
    <property type="entry name" value="FAA_hydrolase"/>
    <property type="match status" value="1"/>
</dbReference>
<feature type="domain" description="Fumarylacetoacetase-like C-terminal" evidence="2">
    <location>
        <begin position="29"/>
        <end position="228"/>
    </location>
</feature>
<comment type="caution">
    <text evidence="3">The sequence shown here is derived from an EMBL/GenBank/DDBJ whole genome shotgun (WGS) entry which is preliminary data.</text>
</comment>
<protein>
    <submittedName>
        <fullName evidence="3">Fumarylacetoacetate hydrolase family protein</fullName>
    </submittedName>
</protein>
<evidence type="ECO:0000256" key="1">
    <source>
        <dbReference type="ARBA" id="ARBA00022723"/>
    </source>
</evidence>
<evidence type="ECO:0000313" key="3">
    <source>
        <dbReference type="EMBL" id="MBH9576739.1"/>
    </source>
</evidence>
<dbReference type="InterPro" id="IPR036663">
    <property type="entry name" value="Fumarylacetoacetase_C_sf"/>
</dbReference>
<organism evidence="3 4">
    <name type="scientific">Inhella proteolytica</name>
    <dbReference type="NCBI Taxonomy" id="2795029"/>
    <lineage>
        <taxon>Bacteria</taxon>
        <taxon>Pseudomonadati</taxon>
        <taxon>Pseudomonadota</taxon>
        <taxon>Betaproteobacteria</taxon>
        <taxon>Burkholderiales</taxon>
        <taxon>Sphaerotilaceae</taxon>
        <taxon>Inhella</taxon>
    </lineage>
</organism>
<accession>A0A931NH54</accession>
<evidence type="ECO:0000313" key="4">
    <source>
        <dbReference type="Proteomes" id="UP000613266"/>
    </source>
</evidence>
<dbReference type="InterPro" id="IPR011234">
    <property type="entry name" value="Fumarylacetoacetase-like_C"/>
</dbReference>
<dbReference type="PANTHER" id="PTHR11820:SF90">
    <property type="entry name" value="FLUTATHIONE S-TRANSFERASE"/>
    <property type="match status" value="1"/>
</dbReference>
<dbReference type="AlphaFoldDB" id="A0A931NH54"/>
<keyword evidence="1" id="KW-0479">Metal-binding</keyword>
<dbReference type="EMBL" id="JAEDAK010000004">
    <property type="protein sequence ID" value="MBH9576739.1"/>
    <property type="molecule type" value="Genomic_DNA"/>
</dbReference>
<dbReference type="Gene3D" id="3.90.850.10">
    <property type="entry name" value="Fumarylacetoacetase-like, C-terminal domain"/>
    <property type="match status" value="1"/>
</dbReference>
<dbReference type="GO" id="GO:0018773">
    <property type="term" value="F:acetylpyruvate hydrolase activity"/>
    <property type="evidence" value="ECO:0007669"/>
    <property type="project" value="TreeGrafter"/>
</dbReference>
<dbReference type="GO" id="GO:0046872">
    <property type="term" value="F:metal ion binding"/>
    <property type="evidence" value="ECO:0007669"/>
    <property type="project" value="UniProtKB-KW"/>
</dbReference>
<evidence type="ECO:0000259" key="2">
    <source>
        <dbReference type="Pfam" id="PF01557"/>
    </source>
</evidence>
<proteinExistence type="predicted"/>
<dbReference type="RefSeq" id="WP_198110355.1">
    <property type="nucleotide sequence ID" value="NZ_JAEDAK010000004.1"/>
</dbReference>
<dbReference type="SUPFAM" id="SSF56529">
    <property type="entry name" value="FAH"/>
    <property type="match status" value="1"/>
</dbReference>
<dbReference type="Proteomes" id="UP000613266">
    <property type="component" value="Unassembled WGS sequence"/>
</dbReference>
<name>A0A931NH54_9BURK</name>
<reference evidence="3" key="1">
    <citation type="submission" date="2020-12" db="EMBL/GenBank/DDBJ databases">
        <title>The genome sequence of Inhella sp. 1Y17.</title>
        <authorList>
            <person name="Liu Y."/>
        </authorList>
    </citation>
    <scope>NUCLEOTIDE SEQUENCE</scope>
    <source>
        <strain evidence="3">1Y17</strain>
    </source>
</reference>
<keyword evidence="3" id="KW-0378">Hydrolase</keyword>